<keyword evidence="3" id="KW-1185">Reference proteome</keyword>
<feature type="compositionally biased region" description="Basic residues" evidence="1">
    <location>
        <begin position="69"/>
        <end position="82"/>
    </location>
</feature>
<comment type="caution">
    <text evidence="2">The sequence shown here is derived from an EMBL/GenBank/DDBJ whole genome shotgun (WGS) entry which is preliminary data.</text>
</comment>
<reference evidence="2 3" key="1">
    <citation type="journal article" date="2019" name="Commun. Biol.">
        <title>The bagworm genome reveals a unique fibroin gene that provides high tensile strength.</title>
        <authorList>
            <person name="Kono N."/>
            <person name="Nakamura H."/>
            <person name="Ohtoshi R."/>
            <person name="Tomita M."/>
            <person name="Numata K."/>
            <person name="Arakawa K."/>
        </authorList>
    </citation>
    <scope>NUCLEOTIDE SEQUENCE [LARGE SCALE GENOMIC DNA]</scope>
</reference>
<proteinExistence type="predicted"/>
<evidence type="ECO:0000313" key="3">
    <source>
        <dbReference type="Proteomes" id="UP000299102"/>
    </source>
</evidence>
<dbReference type="EMBL" id="BGZK01000712">
    <property type="protein sequence ID" value="GBP57251.1"/>
    <property type="molecule type" value="Genomic_DNA"/>
</dbReference>
<feature type="region of interest" description="Disordered" evidence="1">
    <location>
        <begin position="1"/>
        <end position="107"/>
    </location>
</feature>
<dbReference type="AlphaFoldDB" id="A0A4C1X0Q1"/>
<gene>
    <name evidence="2" type="ORF">EVAR_44068_1</name>
</gene>
<sequence length="107" mass="12465">MASLKMQSLAAANRAGRVPLNNSHSRGPARQGPRPQHNTRKHYSPSRLHFMGGEARLQRLLSTDESSRTRRRNRQSQRRRNTRILLNINPLPQPRRERNEITNLRRG</sequence>
<protein>
    <submittedName>
        <fullName evidence="2">Uncharacterized protein</fullName>
    </submittedName>
</protein>
<evidence type="ECO:0000313" key="2">
    <source>
        <dbReference type="EMBL" id="GBP57251.1"/>
    </source>
</evidence>
<dbReference type="Proteomes" id="UP000299102">
    <property type="component" value="Unassembled WGS sequence"/>
</dbReference>
<organism evidence="2 3">
    <name type="scientific">Eumeta variegata</name>
    <name type="common">Bagworm moth</name>
    <name type="synonym">Eumeta japonica</name>
    <dbReference type="NCBI Taxonomy" id="151549"/>
    <lineage>
        <taxon>Eukaryota</taxon>
        <taxon>Metazoa</taxon>
        <taxon>Ecdysozoa</taxon>
        <taxon>Arthropoda</taxon>
        <taxon>Hexapoda</taxon>
        <taxon>Insecta</taxon>
        <taxon>Pterygota</taxon>
        <taxon>Neoptera</taxon>
        <taxon>Endopterygota</taxon>
        <taxon>Lepidoptera</taxon>
        <taxon>Glossata</taxon>
        <taxon>Ditrysia</taxon>
        <taxon>Tineoidea</taxon>
        <taxon>Psychidae</taxon>
        <taxon>Oiketicinae</taxon>
        <taxon>Eumeta</taxon>
    </lineage>
</organism>
<evidence type="ECO:0000256" key="1">
    <source>
        <dbReference type="SAM" id="MobiDB-lite"/>
    </source>
</evidence>
<accession>A0A4C1X0Q1</accession>
<name>A0A4C1X0Q1_EUMVA</name>